<evidence type="ECO:0000256" key="3">
    <source>
        <dbReference type="ARBA" id="ARBA00023163"/>
    </source>
</evidence>
<dbReference type="AlphaFoldDB" id="A0A6A7Y546"/>
<dbReference type="PANTHER" id="PTHR43537">
    <property type="entry name" value="TRANSCRIPTIONAL REGULATOR, GNTR FAMILY"/>
    <property type="match status" value="1"/>
</dbReference>
<keyword evidence="1" id="KW-0805">Transcription regulation</keyword>
<dbReference type="PRINTS" id="PR00035">
    <property type="entry name" value="HTHGNTR"/>
</dbReference>
<dbReference type="CDD" id="cd07377">
    <property type="entry name" value="WHTH_GntR"/>
    <property type="match status" value="1"/>
</dbReference>
<accession>A0A6A7Y546</accession>
<dbReference type="RefSeq" id="WP_153481539.1">
    <property type="nucleotide sequence ID" value="NZ_VWNA01000001.1"/>
</dbReference>
<dbReference type="PANTHER" id="PTHR43537:SF44">
    <property type="entry name" value="GNTR FAMILY REGULATORY PROTEIN"/>
    <property type="match status" value="1"/>
</dbReference>
<dbReference type="Gene3D" id="1.10.10.10">
    <property type="entry name" value="Winged helix-like DNA-binding domain superfamily/Winged helix DNA-binding domain"/>
    <property type="match status" value="1"/>
</dbReference>
<organism evidence="5 6">
    <name type="scientific">Segnochrobactrum spirostomi</name>
    <dbReference type="NCBI Taxonomy" id="2608987"/>
    <lineage>
        <taxon>Bacteria</taxon>
        <taxon>Pseudomonadati</taxon>
        <taxon>Pseudomonadota</taxon>
        <taxon>Alphaproteobacteria</taxon>
        <taxon>Hyphomicrobiales</taxon>
        <taxon>Segnochrobactraceae</taxon>
        <taxon>Segnochrobactrum</taxon>
    </lineage>
</organism>
<dbReference type="EMBL" id="VWNA01000001">
    <property type="protein sequence ID" value="MQT13298.1"/>
    <property type="molecule type" value="Genomic_DNA"/>
</dbReference>
<dbReference type="GO" id="GO:0003677">
    <property type="term" value="F:DNA binding"/>
    <property type="evidence" value="ECO:0007669"/>
    <property type="project" value="UniProtKB-KW"/>
</dbReference>
<dbReference type="Pfam" id="PF00392">
    <property type="entry name" value="GntR"/>
    <property type="match status" value="1"/>
</dbReference>
<sequence length="255" mass="27736">MDKRRTRIGQPARSAHGFITQTIGMGILRGDYPVGAVLPPEAELMARFGVSRTALREAMKTLSAKGLVQSRAKVGTRVLPESDWNMFDGDLLSWRLEVGIDARFLGGLFEVRQTLEPLAAALAAHRRSADDLARLWNCQKAMEDPKHDRESFARVDLAFHLAVVEASRNPLMRSIGAVIEAALAMSFTLSTPTDDPERQQRSAAKHAAIVEAIERGDATAASLAMSAVILEGAQRRGYGGTEAPIAMIEARAFDL</sequence>
<keyword evidence="2" id="KW-0238">DNA-binding</keyword>
<dbReference type="InterPro" id="IPR011711">
    <property type="entry name" value="GntR_C"/>
</dbReference>
<proteinExistence type="predicted"/>
<evidence type="ECO:0000256" key="2">
    <source>
        <dbReference type="ARBA" id="ARBA00023125"/>
    </source>
</evidence>
<evidence type="ECO:0000313" key="6">
    <source>
        <dbReference type="Proteomes" id="UP000332515"/>
    </source>
</evidence>
<dbReference type="SMART" id="SM00895">
    <property type="entry name" value="FCD"/>
    <property type="match status" value="1"/>
</dbReference>
<dbReference type="InterPro" id="IPR008920">
    <property type="entry name" value="TF_FadR/GntR_C"/>
</dbReference>
<reference evidence="5 6" key="1">
    <citation type="submission" date="2019-09" db="EMBL/GenBank/DDBJ databases">
        <title>Segnochrobactrum spirostomi gen. nov., sp. nov., isolated from the ciliate Spirostomum cf. yagiui and description of a novel family, Segnochrobactraceae fam. nov. within the order Rhizobiales of the class Alphaproteobacteria.</title>
        <authorList>
            <person name="Akter S."/>
            <person name="Shazib S.U.A."/>
            <person name="Shin M.K."/>
        </authorList>
    </citation>
    <scope>NUCLEOTIDE SEQUENCE [LARGE SCALE GENOMIC DNA]</scope>
    <source>
        <strain evidence="5 6">Sp-1</strain>
    </source>
</reference>
<evidence type="ECO:0000256" key="1">
    <source>
        <dbReference type="ARBA" id="ARBA00023015"/>
    </source>
</evidence>
<dbReference type="InterPro" id="IPR036390">
    <property type="entry name" value="WH_DNA-bd_sf"/>
</dbReference>
<protein>
    <submittedName>
        <fullName evidence="5">FadR family transcriptional regulator</fullName>
    </submittedName>
</protein>
<name>A0A6A7Y546_9HYPH</name>
<keyword evidence="6" id="KW-1185">Reference proteome</keyword>
<dbReference type="SMART" id="SM00345">
    <property type="entry name" value="HTH_GNTR"/>
    <property type="match status" value="1"/>
</dbReference>
<evidence type="ECO:0000313" key="5">
    <source>
        <dbReference type="EMBL" id="MQT13298.1"/>
    </source>
</evidence>
<dbReference type="PROSITE" id="PS50949">
    <property type="entry name" value="HTH_GNTR"/>
    <property type="match status" value="1"/>
</dbReference>
<keyword evidence="3" id="KW-0804">Transcription</keyword>
<dbReference type="InterPro" id="IPR036388">
    <property type="entry name" value="WH-like_DNA-bd_sf"/>
</dbReference>
<dbReference type="Proteomes" id="UP000332515">
    <property type="component" value="Unassembled WGS sequence"/>
</dbReference>
<feature type="domain" description="HTH gntR-type" evidence="4">
    <location>
        <begin position="13"/>
        <end position="81"/>
    </location>
</feature>
<dbReference type="GO" id="GO:0003700">
    <property type="term" value="F:DNA-binding transcription factor activity"/>
    <property type="evidence" value="ECO:0007669"/>
    <property type="project" value="InterPro"/>
</dbReference>
<dbReference type="SUPFAM" id="SSF46785">
    <property type="entry name" value="Winged helix' DNA-binding domain"/>
    <property type="match status" value="1"/>
</dbReference>
<dbReference type="Gene3D" id="1.20.120.530">
    <property type="entry name" value="GntR ligand-binding domain-like"/>
    <property type="match status" value="1"/>
</dbReference>
<dbReference type="SUPFAM" id="SSF48008">
    <property type="entry name" value="GntR ligand-binding domain-like"/>
    <property type="match status" value="1"/>
</dbReference>
<gene>
    <name evidence="5" type="ORF">F0357_11720</name>
</gene>
<dbReference type="Pfam" id="PF07729">
    <property type="entry name" value="FCD"/>
    <property type="match status" value="1"/>
</dbReference>
<evidence type="ECO:0000259" key="4">
    <source>
        <dbReference type="PROSITE" id="PS50949"/>
    </source>
</evidence>
<dbReference type="InterPro" id="IPR000524">
    <property type="entry name" value="Tscrpt_reg_HTH_GntR"/>
</dbReference>
<comment type="caution">
    <text evidence="5">The sequence shown here is derived from an EMBL/GenBank/DDBJ whole genome shotgun (WGS) entry which is preliminary data.</text>
</comment>